<sequence length="198" mass="22025">MFLSRAVARKQALMADHSSQSTRPTPFLFGSPKFKAFTAKCLPESESAKTPTSILDSKPLFPLGNHFCFHPNQPKSPKSSISPETLEPKGVGLAIVENQTSNTKVLFGTKLRVCPNSSPRGCTPIAEMELSEDYTCVKSHGANPKTTHIYDNCVVRSSYFLSFCHTCKKDLEQKIDIYIYRGEKAFCSQEMILHGEEN</sequence>
<dbReference type="Proteomes" id="UP001165190">
    <property type="component" value="Unassembled WGS sequence"/>
</dbReference>
<feature type="zinc finger region" description="FLZ-type" evidence="4">
    <location>
        <begin position="159"/>
        <end position="198"/>
    </location>
</feature>
<accession>A0A9W7HB46</accession>
<evidence type="ECO:0000256" key="2">
    <source>
        <dbReference type="ARBA" id="ARBA00022723"/>
    </source>
</evidence>
<name>A0A9W7HB46_HIBTR</name>
<dbReference type="PANTHER" id="PTHR46443:SF3">
    <property type="entry name" value="PROTEIN MARD1"/>
    <property type="match status" value="1"/>
</dbReference>
<reference evidence="6" key="1">
    <citation type="submission" date="2023-05" db="EMBL/GenBank/DDBJ databases">
        <title>Genome and transcriptome analyses reveal genes involved in the formation of fine ridges on petal epidermal cells in Hibiscus trionum.</title>
        <authorList>
            <person name="Koshimizu S."/>
            <person name="Masuda S."/>
            <person name="Ishii T."/>
            <person name="Shirasu K."/>
            <person name="Hoshino A."/>
            <person name="Arita M."/>
        </authorList>
    </citation>
    <scope>NUCLEOTIDE SEQUENCE</scope>
    <source>
        <strain evidence="6">Hamamatsu line</strain>
    </source>
</reference>
<dbReference type="InterPro" id="IPR007650">
    <property type="entry name" value="Zf-FLZ_dom"/>
</dbReference>
<protein>
    <recommendedName>
        <fullName evidence="5">FLZ-type domain-containing protein</fullName>
    </recommendedName>
</protein>
<dbReference type="EMBL" id="BSYR01000010">
    <property type="protein sequence ID" value="GMI73812.1"/>
    <property type="molecule type" value="Genomic_DNA"/>
</dbReference>
<evidence type="ECO:0000313" key="6">
    <source>
        <dbReference type="EMBL" id="GMI73812.1"/>
    </source>
</evidence>
<keyword evidence="2" id="KW-0479">Metal-binding</keyword>
<dbReference type="AlphaFoldDB" id="A0A9W7HB46"/>
<dbReference type="Pfam" id="PF04570">
    <property type="entry name" value="zf-FLZ"/>
    <property type="match status" value="1"/>
</dbReference>
<evidence type="ECO:0000256" key="4">
    <source>
        <dbReference type="PROSITE-ProRule" id="PRU01131"/>
    </source>
</evidence>
<dbReference type="InterPro" id="IPR044593">
    <property type="entry name" value="FLZ8/MARD1"/>
</dbReference>
<evidence type="ECO:0000313" key="7">
    <source>
        <dbReference type="Proteomes" id="UP001165190"/>
    </source>
</evidence>
<keyword evidence="3" id="KW-0862">Zinc</keyword>
<feature type="domain" description="FLZ-type" evidence="5">
    <location>
        <begin position="159"/>
        <end position="198"/>
    </location>
</feature>
<keyword evidence="3" id="KW-0863">Zinc-finger</keyword>
<gene>
    <name evidence="6" type="ORF">HRI_001050500</name>
</gene>
<dbReference type="OrthoDB" id="1902692at2759"/>
<evidence type="ECO:0000256" key="1">
    <source>
        <dbReference type="ARBA" id="ARBA00009374"/>
    </source>
</evidence>
<dbReference type="GO" id="GO:0008270">
    <property type="term" value="F:zinc ion binding"/>
    <property type="evidence" value="ECO:0007669"/>
    <property type="project" value="UniProtKB-KW"/>
</dbReference>
<evidence type="ECO:0000259" key="5">
    <source>
        <dbReference type="PROSITE" id="PS51795"/>
    </source>
</evidence>
<comment type="caution">
    <text evidence="6">The sequence shown here is derived from an EMBL/GenBank/DDBJ whole genome shotgun (WGS) entry which is preliminary data.</text>
</comment>
<proteinExistence type="inferred from homology"/>
<evidence type="ECO:0000256" key="3">
    <source>
        <dbReference type="ARBA" id="ARBA00022771"/>
    </source>
</evidence>
<keyword evidence="7" id="KW-1185">Reference proteome</keyword>
<organism evidence="6 7">
    <name type="scientific">Hibiscus trionum</name>
    <name type="common">Flower of an hour</name>
    <dbReference type="NCBI Taxonomy" id="183268"/>
    <lineage>
        <taxon>Eukaryota</taxon>
        <taxon>Viridiplantae</taxon>
        <taxon>Streptophyta</taxon>
        <taxon>Embryophyta</taxon>
        <taxon>Tracheophyta</taxon>
        <taxon>Spermatophyta</taxon>
        <taxon>Magnoliopsida</taxon>
        <taxon>eudicotyledons</taxon>
        <taxon>Gunneridae</taxon>
        <taxon>Pentapetalae</taxon>
        <taxon>rosids</taxon>
        <taxon>malvids</taxon>
        <taxon>Malvales</taxon>
        <taxon>Malvaceae</taxon>
        <taxon>Malvoideae</taxon>
        <taxon>Hibiscus</taxon>
    </lineage>
</organism>
<comment type="similarity">
    <text evidence="1">Belongs to the FLZ family.</text>
</comment>
<dbReference type="PANTHER" id="PTHR46443">
    <property type="entry name" value="FCS-LIKE ZINC FINGER 8"/>
    <property type="match status" value="1"/>
</dbReference>
<dbReference type="PROSITE" id="PS51795">
    <property type="entry name" value="ZF_FLZ"/>
    <property type="match status" value="1"/>
</dbReference>